<evidence type="ECO:0000313" key="2">
    <source>
        <dbReference type="WBParaSite" id="SRDH1_41520.2"/>
    </source>
</evidence>
<protein>
    <submittedName>
        <fullName evidence="2 3">Uncharacterized protein</fullName>
    </submittedName>
</protein>
<reference evidence="1" key="1">
    <citation type="submission" date="2022-06" db="EMBL/GenBank/DDBJ databases">
        <authorList>
            <person name="Berger JAMES D."/>
            <person name="Berger JAMES D."/>
        </authorList>
    </citation>
    <scope>NUCLEOTIDE SEQUENCE [LARGE SCALE GENOMIC DNA]</scope>
</reference>
<dbReference type="WBParaSite" id="SRDH1_41520.2">
    <property type="protein sequence ID" value="SRDH1_41520.2"/>
    <property type="gene ID" value="SRDH1_41520"/>
</dbReference>
<dbReference type="WBParaSite" id="SRDH1_41520.4">
    <property type="protein sequence ID" value="SRDH1_41520.4"/>
    <property type="gene ID" value="SRDH1_41520"/>
</dbReference>
<evidence type="ECO:0000313" key="1">
    <source>
        <dbReference type="Proteomes" id="UP000050792"/>
    </source>
</evidence>
<keyword evidence="1" id="KW-1185">Reference proteome</keyword>
<dbReference type="Proteomes" id="UP000050792">
    <property type="component" value="Unassembled WGS sequence"/>
</dbReference>
<organism evidence="1 3">
    <name type="scientific">Schistosoma rodhaini</name>
    <dbReference type="NCBI Taxonomy" id="6188"/>
    <lineage>
        <taxon>Eukaryota</taxon>
        <taxon>Metazoa</taxon>
        <taxon>Spiralia</taxon>
        <taxon>Lophotrochozoa</taxon>
        <taxon>Platyhelminthes</taxon>
        <taxon>Trematoda</taxon>
        <taxon>Digenea</taxon>
        <taxon>Strigeidida</taxon>
        <taxon>Schistosomatoidea</taxon>
        <taxon>Schistosomatidae</taxon>
        <taxon>Schistosoma</taxon>
    </lineage>
</organism>
<evidence type="ECO:0000313" key="3">
    <source>
        <dbReference type="WBParaSite" id="SRDH1_41520.3"/>
    </source>
</evidence>
<accession>A0AA85FA36</accession>
<reference evidence="2 3" key="2">
    <citation type="submission" date="2023-11" db="UniProtKB">
        <authorList>
            <consortium name="WormBaseParasite"/>
        </authorList>
    </citation>
    <scope>IDENTIFICATION</scope>
</reference>
<sequence>MYFICGYNNTCLFRSSFCYVVVTLDTFDNILSLPNTPRQGLLLLLLH</sequence>
<dbReference type="WBParaSite" id="SRDH1_41520.3">
    <property type="protein sequence ID" value="SRDH1_41520.3"/>
    <property type="gene ID" value="SRDH1_41520"/>
</dbReference>
<name>A0AA85FA36_9TREM</name>
<dbReference type="AlphaFoldDB" id="A0AA85FA36"/>
<proteinExistence type="predicted"/>